<feature type="region of interest" description="Disordered" evidence="6">
    <location>
        <begin position="943"/>
        <end position="1029"/>
    </location>
</feature>
<feature type="region of interest" description="Disordered" evidence="6">
    <location>
        <begin position="1060"/>
        <end position="1079"/>
    </location>
</feature>
<feature type="compositionally biased region" description="Polar residues" evidence="6">
    <location>
        <begin position="155"/>
        <end position="170"/>
    </location>
</feature>
<dbReference type="Proteomes" id="UP001275084">
    <property type="component" value="Unassembled WGS sequence"/>
</dbReference>
<dbReference type="GO" id="GO:0016926">
    <property type="term" value="P:protein desumoylation"/>
    <property type="evidence" value="ECO:0007669"/>
    <property type="project" value="TreeGrafter"/>
</dbReference>
<feature type="compositionally biased region" description="Polar residues" evidence="6">
    <location>
        <begin position="69"/>
        <end position="80"/>
    </location>
</feature>
<evidence type="ECO:0000259" key="7">
    <source>
        <dbReference type="PROSITE" id="PS50600"/>
    </source>
</evidence>
<dbReference type="InterPro" id="IPR038765">
    <property type="entry name" value="Papain-like_cys_pep_sf"/>
</dbReference>
<reference evidence="8" key="2">
    <citation type="submission" date="2023-06" db="EMBL/GenBank/DDBJ databases">
        <authorList>
            <consortium name="Lawrence Berkeley National Laboratory"/>
            <person name="Haridas S."/>
            <person name="Hensen N."/>
            <person name="Bonometti L."/>
            <person name="Westerberg I."/>
            <person name="Brannstrom I.O."/>
            <person name="Guillou S."/>
            <person name="Cros-Aarteil S."/>
            <person name="Calhoun S."/>
            <person name="Kuo A."/>
            <person name="Mondo S."/>
            <person name="Pangilinan J."/>
            <person name="Riley R."/>
            <person name="Labutti K."/>
            <person name="Andreopoulos B."/>
            <person name="Lipzen A."/>
            <person name="Chen C."/>
            <person name="Yanf M."/>
            <person name="Daum C."/>
            <person name="Ng V."/>
            <person name="Clum A."/>
            <person name="Steindorff A."/>
            <person name="Ohm R."/>
            <person name="Martin F."/>
            <person name="Silar P."/>
            <person name="Natvig D."/>
            <person name="Lalanne C."/>
            <person name="Gautier V."/>
            <person name="Ament-Velasquez S.L."/>
            <person name="Kruys A."/>
            <person name="Hutchinson M.I."/>
            <person name="Powell A.J."/>
            <person name="Barry K."/>
            <person name="Miller A.N."/>
            <person name="Grigoriev I.V."/>
            <person name="Debuchy R."/>
            <person name="Gladieux P."/>
            <person name="Thoren M.H."/>
            <person name="Johannesson H."/>
        </authorList>
    </citation>
    <scope>NUCLEOTIDE SEQUENCE</scope>
    <source>
        <strain evidence="8">CBS 955.72</strain>
    </source>
</reference>
<comment type="caution">
    <text evidence="8">The sequence shown here is derived from an EMBL/GenBank/DDBJ whole genome shotgun (WGS) entry which is preliminary data.</text>
</comment>
<keyword evidence="3" id="KW-0645">Protease</keyword>
<evidence type="ECO:0000256" key="1">
    <source>
        <dbReference type="ARBA" id="ARBA00005234"/>
    </source>
</evidence>
<comment type="similarity">
    <text evidence="1">Belongs to the peptidase C48 family.</text>
</comment>
<dbReference type="AlphaFoldDB" id="A0AAJ0HQA3"/>
<keyword evidence="2" id="KW-0597">Phosphoprotein</keyword>
<sequence>MAAQSFLDSVGFRPINTLNSAPSTSTRKRDSSHPPHTGGPTAKRQRPADFPDRHFPPPDMELDIERVSRTQYASQESGKPSFSDGVPEYRKVESNAGPKRPSRRGRRSTESQSPCLAPVKAPGFYHKDLELEQDRITECDELASGSETRMRRPQQLGSSSARRLDTSGSINRFGDGADHQFRPRRPVTARIKRPAGNNAGIEDDELGQPHSKPSIFNKKSVRRSAKAPTSSVSRKGDLAPTERNIRLPVKSAVCDPIHRYLDQSVNPVESEEGKLYLQPQGVSQDLRAFNSDGRPADEYPWLKIAVIVKTLHWHPDSPIIKISQPADPSRMIGGKLVIVFYSKEDASLAAEWAKNQLGRNVYEDDSAKLDQTNEKAARQIADYLSNISPAKAPAHEVARFQLMEREGAQCPEIFKASRASRASTAAAVPSTAPLRSRMALRGQTSPLTRSPRTQDEVAEIPLSTKQRPIRSTRSRGAPVVTQAPSPQPTVSRWSETEENLGWDKQWQIPLTYQRTTVDKDDIPRLDEGQCLNDNLIGFGLQYLFQMQAARDPSLSKRVYMHNSFFYEKLRSDRSYGGKINYAGVRSWTAKVDLLSYDYIIVPVNEHFHWWVAIICNPGRLDPDAPRSWAGGDYGLPNGYSDDSMKLANPQGASPDLEVTDVVEKTPSLSPQPSTATGFQRPPTDSPQDMVTSDIWPNIGNDEVVELIADDDTIDKNIPFKFGKSTKRGRKSLGPPPRRYDPEDPRIITMDSLGQSHSPAVGALKTYLVAEFKDKRGMIIDELPMTLGMRAKNIPEQNNFCDCGVYLLGYMQEFLKNPDQFVHTLLQNERPKWDVNPMKLREIWREHIFAEQTTYQRRCLEEKMKKRAAASSKGRLVEPTAETKADAHSNTPRPSVPLTRSAEANIHTKAEGEAKAISAHAQPTKPRLATASPRLEGLPAFGSSFVVHHPQKPTEEGHPAVSPLPKSPTTPRPRRHQREGSSDEVMLVPASGHVVRPSIEKKPEGGGGFLHLLPESSPAQRSPTSPPRNGSIEIQEVFELASKRYGSEARSARRQGRGVITSLSLSPGVPSRVSNRGTLHPSVDRVERAVLVRGSSHVDLTDD</sequence>
<dbReference type="GO" id="GO:0070139">
    <property type="term" value="F:SUMO-specific endopeptidase activity"/>
    <property type="evidence" value="ECO:0007669"/>
    <property type="project" value="TreeGrafter"/>
</dbReference>
<feature type="compositionally biased region" description="Basic residues" evidence="6">
    <location>
        <begin position="182"/>
        <end position="193"/>
    </location>
</feature>
<keyword evidence="9" id="KW-1185">Reference proteome</keyword>
<name>A0AAJ0HQA3_9PEZI</name>
<evidence type="ECO:0000313" key="8">
    <source>
        <dbReference type="EMBL" id="KAK3359341.1"/>
    </source>
</evidence>
<evidence type="ECO:0000256" key="3">
    <source>
        <dbReference type="ARBA" id="ARBA00022670"/>
    </source>
</evidence>
<dbReference type="Pfam" id="PF02902">
    <property type="entry name" value="Peptidase_C48"/>
    <property type="match status" value="1"/>
</dbReference>
<evidence type="ECO:0000256" key="4">
    <source>
        <dbReference type="ARBA" id="ARBA00022786"/>
    </source>
</evidence>
<dbReference type="InterPro" id="IPR003653">
    <property type="entry name" value="Peptidase_C48_C"/>
</dbReference>
<dbReference type="InterPro" id="IPR057501">
    <property type="entry name" value="DeUb_enz_PH"/>
</dbReference>
<feature type="region of interest" description="Disordered" evidence="6">
    <location>
        <begin position="665"/>
        <end position="688"/>
    </location>
</feature>
<feature type="domain" description="Ubiquitin-like protease family profile" evidence="7">
    <location>
        <begin position="515"/>
        <end position="813"/>
    </location>
</feature>
<dbReference type="Pfam" id="PF25424">
    <property type="entry name" value="PH_35"/>
    <property type="match status" value="1"/>
</dbReference>
<dbReference type="PANTHER" id="PTHR46896">
    <property type="entry name" value="SENTRIN-SPECIFIC PROTEASE"/>
    <property type="match status" value="1"/>
</dbReference>
<reference evidence="8" key="1">
    <citation type="journal article" date="2023" name="Mol. Phylogenet. Evol.">
        <title>Genome-scale phylogeny and comparative genomics of the fungal order Sordariales.</title>
        <authorList>
            <person name="Hensen N."/>
            <person name="Bonometti L."/>
            <person name="Westerberg I."/>
            <person name="Brannstrom I.O."/>
            <person name="Guillou S."/>
            <person name="Cros-Aarteil S."/>
            <person name="Calhoun S."/>
            <person name="Haridas S."/>
            <person name="Kuo A."/>
            <person name="Mondo S."/>
            <person name="Pangilinan J."/>
            <person name="Riley R."/>
            <person name="LaButti K."/>
            <person name="Andreopoulos B."/>
            <person name="Lipzen A."/>
            <person name="Chen C."/>
            <person name="Yan M."/>
            <person name="Daum C."/>
            <person name="Ng V."/>
            <person name="Clum A."/>
            <person name="Steindorff A."/>
            <person name="Ohm R.A."/>
            <person name="Martin F."/>
            <person name="Silar P."/>
            <person name="Natvig D.O."/>
            <person name="Lalanne C."/>
            <person name="Gautier V."/>
            <person name="Ament-Velasquez S.L."/>
            <person name="Kruys A."/>
            <person name="Hutchinson M.I."/>
            <person name="Powell A.J."/>
            <person name="Barry K."/>
            <person name="Miller A.N."/>
            <person name="Grigoriev I.V."/>
            <person name="Debuchy R."/>
            <person name="Gladieux P."/>
            <person name="Hiltunen Thoren M."/>
            <person name="Johannesson H."/>
        </authorList>
    </citation>
    <scope>NUCLEOTIDE SEQUENCE</scope>
    <source>
        <strain evidence="8">CBS 955.72</strain>
    </source>
</reference>
<dbReference type="SUPFAM" id="SSF54001">
    <property type="entry name" value="Cysteine proteinases"/>
    <property type="match status" value="1"/>
</dbReference>
<evidence type="ECO:0000256" key="5">
    <source>
        <dbReference type="ARBA" id="ARBA00022801"/>
    </source>
</evidence>
<feature type="compositionally biased region" description="Polar residues" evidence="6">
    <location>
        <begin position="666"/>
        <end position="677"/>
    </location>
</feature>
<protein>
    <recommendedName>
        <fullName evidence="7">Ubiquitin-like protease family profile domain-containing protein</fullName>
    </recommendedName>
</protein>
<feature type="compositionally biased region" description="Polar residues" evidence="6">
    <location>
        <begin position="16"/>
        <end position="25"/>
    </location>
</feature>
<dbReference type="PROSITE" id="PS50600">
    <property type="entry name" value="ULP_PROTEASE"/>
    <property type="match status" value="1"/>
</dbReference>
<feature type="region of interest" description="Disordered" evidence="6">
    <location>
        <begin position="470"/>
        <end position="493"/>
    </location>
</feature>
<feature type="region of interest" description="Disordered" evidence="6">
    <location>
        <begin position="719"/>
        <end position="743"/>
    </location>
</feature>
<keyword evidence="5" id="KW-0378">Hydrolase</keyword>
<gene>
    <name evidence="8" type="ORF">B0T25DRAFT_95335</name>
</gene>
<feature type="region of interest" description="Disordered" evidence="6">
    <location>
        <begin position="141"/>
        <end position="239"/>
    </location>
</feature>
<dbReference type="GO" id="GO:0006508">
    <property type="term" value="P:proteolysis"/>
    <property type="evidence" value="ECO:0007669"/>
    <property type="project" value="UniProtKB-KW"/>
</dbReference>
<proteinExistence type="inferred from homology"/>
<dbReference type="InterPro" id="IPR051947">
    <property type="entry name" value="Sentrin-specific_protease"/>
</dbReference>
<feature type="region of interest" description="Disordered" evidence="6">
    <location>
        <begin position="865"/>
        <end position="899"/>
    </location>
</feature>
<dbReference type="GO" id="GO:0005634">
    <property type="term" value="C:nucleus"/>
    <property type="evidence" value="ECO:0007669"/>
    <property type="project" value="TreeGrafter"/>
</dbReference>
<feature type="compositionally biased region" description="Polar residues" evidence="6">
    <location>
        <begin position="482"/>
        <end position="493"/>
    </location>
</feature>
<evidence type="ECO:0000256" key="2">
    <source>
        <dbReference type="ARBA" id="ARBA00022553"/>
    </source>
</evidence>
<dbReference type="Gene3D" id="3.40.395.10">
    <property type="entry name" value="Adenoviral Proteinase, Chain A"/>
    <property type="match status" value="1"/>
</dbReference>
<evidence type="ECO:0000313" key="9">
    <source>
        <dbReference type="Proteomes" id="UP001275084"/>
    </source>
</evidence>
<feature type="region of interest" description="Disordered" evidence="6">
    <location>
        <begin position="1"/>
        <end position="123"/>
    </location>
</feature>
<organism evidence="8 9">
    <name type="scientific">Lasiosphaeria hispida</name>
    <dbReference type="NCBI Taxonomy" id="260671"/>
    <lineage>
        <taxon>Eukaryota</taxon>
        <taxon>Fungi</taxon>
        <taxon>Dikarya</taxon>
        <taxon>Ascomycota</taxon>
        <taxon>Pezizomycotina</taxon>
        <taxon>Sordariomycetes</taxon>
        <taxon>Sordariomycetidae</taxon>
        <taxon>Sordariales</taxon>
        <taxon>Lasiosphaeriaceae</taxon>
        <taxon>Lasiosphaeria</taxon>
    </lineage>
</organism>
<accession>A0AAJ0HQA3</accession>
<dbReference type="GO" id="GO:0005737">
    <property type="term" value="C:cytoplasm"/>
    <property type="evidence" value="ECO:0007669"/>
    <property type="project" value="TreeGrafter"/>
</dbReference>
<feature type="compositionally biased region" description="Basic and acidic residues" evidence="6">
    <location>
        <begin position="46"/>
        <end position="56"/>
    </location>
</feature>
<dbReference type="PANTHER" id="PTHR46896:SF3">
    <property type="entry name" value="FI06413P-RELATED"/>
    <property type="match status" value="1"/>
</dbReference>
<evidence type="ECO:0000256" key="6">
    <source>
        <dbReference type="SAM" id="MobiDB-lite"/>
    </source>
</evidence>
<keyword evidence="4" id="KW-0833">Ubl conjugation pathway</keyword>
<dbReference type="EMBL" id="JAUIQD010000002">
    <property type="protein sequence ID" value="KAK3359341.1"/>
    <property type="molecule type" value="Genomic_DNA"/>
</dbReference>